<evidence type="ECO:0008006" key="4">
    <source>
        <dbReference type="Google" id="ProtNLM"/>
    </source>
</evidence>
<evidence type="ECO:0000313" key="2">
    <source>
        <dbReference type="EMBL" id="CEA14785.1"/>
    </source>
</evidence>
<organism evidence="2">
    <name type="scientific">Methanobacterium formicicum</name>
    <dbReference type="NCBI Taxonomy" id="2162"/>
    <lineage>
        <taxon>Archaea</taxon>
        <taxon>Methanobacteriati</taxon>
        <taxon>Methanobacteriota</taxon>
        <taxon>Methanomada group</taxon>
        <taxon>Methanobacteria</taxon>
        <taxon>Methanobacteriales</taxon>
        <taxon>Methanobacteriaceae</taxon>
        <taxon>Methanobacterium</taxon>
    </lineage>
</organism>
<dbReference type="Proteomes" id="UP000606900">
    <property type="component" value="Unassembled WGS sequence"/>
</dbReference>
<evidence type="ECO:0000313" key="3">
    <source>
        <dbReference type="EMBL" id="MBF4474079.1"/>
    </source>
</evidence>
<reference evidence="2" key="1">
    <citation type="submission" date="2014-08" db="EMBL/GenBank/DDBJ databases">
        <authorList>
            <person name="Wibberg D."/>
        </authorList>
    </citation>
    <scope>NUCLEOTIDE SEQUENCE</scope>
</reference>
<name>A0A090I8M5_METFO</name>
<sequence length="90" mass="10454">MNPLKEVETQIEIEFPCKIDAEIALKAIEPEIRDSPSERTRTGIECREKTVKITITARDTPSLRASLNSYLRWLILSQQILELKHDMHNH</sequence>
<protein>
    <recommendedName>
        <fullName evidence="4">KEOPS complex Pcc1-like subunit</fullName>
    </recommendedName>
</protein>
<gene>
    <name evidence="2" type="ORF">DSM1535_2371</name>
    <name evidence="3" type="ORF">ISP06_01225</name>
</gene>
<reference evidence="3" key="2">
    <citation type="submission" date="2020-10" db="EMBL/GenBank/DDBJ databases">
        <title>Dehalococcoides mccartyi of a TCE/Cr reducing biochatode.</title>
        <authorList>
            <person name="Matturro B."/>
        </authorList>
    </citation>
    <scope>NUCLEOTIDE SEQUENCE</scope>
    <source>
        <strain evidence="3">Bin2</strain>
    </source>
</reference>
<evidence type="ECO:0000256" key="1">
    <source>
        <dbReference type="ARBA" id="ARBA00007073"/>
    </source>
</evidence>
<dbReference type="EMBL" id="LN515531">
    <property type="protein sequence ID" value="CEA14785.1"/>
    <property type="molecule type" value="Genomic_DNA"/>
</dbReference>
<dbReference type="KEGG" id="mfi:DSM1535_2371"/>
<dbReference type="EMBL" id="JADIIL010000007">
    <property type="protein sequence ID" value="MBF4474079.1"/>
    <property type="molecule type" value="Genomic_DNA"/>
</dbReference>
<dbReference type="Pfam" id="PF09341">
    <property type="entry name" value="Pcc1"/>
    <property type="match status" value="1"/>
</dbReference>
<dbReference type="Gene3D" id="3.30.310.50">
    <property type="entry name" value="Alpha-D-phosphohexomutase, C-terminal domain"/>
    <property type="match status" value="1"/>
</dbReference>
<dbReference type="RefSeq" id="WP_048073675.1">
    <property type="nucleotide sequence ID" value="NZ_JADIIL010000007.1"/>
</dbReference>
<dbReference type="AlphaFoldDB" id="A0A090I8M5"/>
<dbReference type="NCBIfam" id="NF011470">
    <property type="entry name" value="PRK14887.1"/>
    <property type="match status" value="1"/>
</dbReference>
<dbReference type="PATRIC" id="fig|2162.9.peg.2447"/>
<accession>A0A090I8M5</accession>
<comment type="similarity">
    <text evidence="1">Belongs to the CTAG/PCC1 family.</text>
</comment>
<dbReference type="InterPro" id="IPR015419">
    <property type="entry name" value="CTAG/Pcc1"/>
</dbReference>
<proteinExistence type="inferred from homology"/>